<keyword evidence="1" id="KW-1133">Transmembrane helix</keyword>
<dbReference type="Proteomes" id="UP000035721">
    <property type="component" value="Unassembled WGS sequence"/>
</dbReference>
<keyword evidence="1" id="KW-0812">Transmembrane</keyword>
<dbReference type="EMBL" id="CAJB01000214">
    <property type="protein sequence ID" value="CCH78457.1"/>
    <property type="molecule type" value="Genomic_DNA"/>
</dbReference>
<organism evidence="2 3">
    <name type="scientific">Nostocoides japonicum T1-X7</name>
    <dbReference type="NCBI Taxonomy" id="1194083"/>
    <lineage>
        <taxon>Bacteria</taxon>
        <taxon>Bacillati</taxon>
        <taxon>Actinomycetota</taxon>
        <taxon>Actinomycetes</taxon>
        <taxon>Micrococcales</taxon>
        <taxon>Intrasporangiaceae</taxon>
        <taxon>Nostocoides</taxon>
    </lineage>
</organism>
<feature type="transmembrane region" description="Helical" evidence="1">
    <location>
        <begin position="35"/>
        <end position="55"/>
    </location>
</feature>
<evidence type="ECO:0000256" key="1">
    <source>
        <dbReference type="SAM" id="Phobius"/>
    </source>
</evidence>
<dbReference type="PANTHER" id="PTHR40277">
    <property type="entry name" value="BLL5419 PROTEIN"/>
    <property type="match status" value="1"/>
</dbReference>
<comment type="caution">
    <text evidence="2">The sequence shown here is derived from an EMBL/GenBank/DDBJ whole genome shotgun (WGS) entry which is preliminary data.</text>
</comment>
<keyword evidence="1" id="KW-0472">Membrane</keyword>
<evidence type="ECO:0000313" key="3">
    <source>
        <dbReference type="Proteomes" id="UP000035721"/>
    </source>
</evidence>
<reference evidence="2 3" key="1">
    <citation type="journal article" date="2013" name="ISME J.">
        <title>A metabolic model for members of the genus Tetrasphaera involved in enhanced biological phosphorus removal.</title>
        <authorList>
            <person name="Kristiansen R."/>
            <person name="Nguyen H.T.T."/>
            <person name="Saunders A.M."/>
            <person name="Nielsen J.L."/>
            <person name="Wimmer R."/>
            <person name="Le V.Q."/>
            <person name="McIlroy S.J."/>
            <person name="Petrovski S."/>
            <person name="Seviour R.J."/>
            <person name="Calteau A."/>
            <person name="Nielsen K.L."/>
            <person name="Nielsen P.H."/>
        </authorList>
    </citation>
    <scope>NUCLEOTIDE SEQUENCE [LARGE SCALE GENOMIC DNA]</scope>
    <source>
        <strain evidence="2 3">T1-X7</strain>
    </source>
</reference>
<dbReference type="AlphaFoldDB" id="A0A077M004"/>
<keyword evidence="3" id="KW-1185">Reference proteome</keyword>
<evidence type="ECO:0000313" key="2">
    <source>
        <dbReference type="EMBL" id="CCH78457.1"/>
    </source>
</evidence>
<accession>A0A077M004</accession>
<name>A0A077M004_9MICO</name>
<proteinExistence type="predicted"/>
<dbReference type="PANTHER" id="PTHR40277:SF1">
    <property type="entry name" value="BLL5419 PROTEIN"/>
    <property type="match status" value="1"/>
</dbReference>
<gene>
    <name evidence="2" type="ORF">BN12_2910004</name>
</gene>
<sequence length="83" mass="8208">MAVPTNLAGWGPREGVAAWAFAAAGLGAAQGLATAVAYGLLVFVSCLPGALVVLWSGLRRRPAGRPAPDDLAPVLVSGGVARG</sequence>
<protein>
    <submittedName>
        <fullName evidence="2">Uncharacterized protein</fullName>
    </submittedName>
</protein>
<dbReference type="STRING" id="1194083.BN12_2910004"/>